<dbReference type="Proteomes" id="UP001143509">
    <property type="component" value="Unassembled WGS sequence"/>
</dbReference>
<reference evidence="2" key="2">
    <citation type="submission" date="2023-01" db="EMBL/GenBank/DDBJ databases">
        <authorList>
            <person name="Sun Q."/>
            <person name="Evtushenko L."/>
        </authorList>
    </citation>
    <scope>NUCLEOTIDE SEQUENCE</scope>
    <source>
        <strain evidence="2">VKM B-1499</strain>
    </source>
</reference>
<dbReference type="EMBL" id="BSFD01000004">
    <property type="protein sequence ID" value="GLK48805.1"/>
    <property type="molecule type" value="Genomic_DNA"/>
</dbReference>
<sequence length="146" mass="15900">MYARMGCAIFSFMDRTPPSRKTARAVEPLDVEVGARIAARRTALGLSQTVLGELVGVSCQQVQKYEGGQNRISAARLHHLALALGLPVEAFFPERPEDAQNAELSLIRLIAETPEGRAMASGFSRIEDQAVRRALTRLVEVLARAA</sequence>
<dbReference type="SMART" id="SM00530">
    <property type="entry name" value="HTH_XRE"/>
    <property type="match status" value="1"/>
</dbReference>
<accession>A0ABQ5T7Q0</accession>
<dbReference type="Gene3D" id="1.10.260.40">
    <property type="entry name" value="lambda repressor-like DNA-binding domains"/>
    <property type="match status" value="1"/>
</dbReference>
<name>A0ABQ5T7Q0_9CAUL</name>
<protein>
    <submittedName>
        <fullName evidence="2">HTH-type transcriptional regulator R00410</fullName>
    </submittedName>
</protein>
<dbReference type="InterPro" id="IPR010982">
    <property type="entry name" value="Lambda_DNA-bd_dom_sf"/>
</dbReference>
<dbReference type="CDD" id="cd00093">
    <property type="entry name" value="HTH_XRE"/>
    <property type="match status" value="1"/>
</dbReference>
<organism evidence="2 3">
    <name type="scientific">Brevundimonas intermedia</name>
    <dbReference type="NCBI Taxonomy" id="74315"/>
    <lineage>
        <taxon>Bacteria</taxon>
        <taxon>Pseudomonadati</taxon>
        <taxon>Pseudomonadota</taxon>
        <taxon>Alphaproteobacteria</taxon>
        <taxon>Caulobacterales</taxon>
        <taxon>Caulobacteraceae</taxon>
        <taxon>Brevundimonas</taxon>
    </lineage>
</organism>
<keyword evidence="3" id="KW-1185">Reference proteome</keyword>
<comment type="caution">
    <text evidence="2">The sequence shown here is derived from an EMBL/GenBank/DDBJ whole genome shotgun (WGS) entry which is preliminary data.</text>
</comment>
<dbReference type="SUPFAM" id="SSF47413">
    <property type="entry name" value="lambda repressor-like DNA-binding domains"/>
    <property type="match status" value="1"/>
</dbReference>
<evidence type="ECO:0000313" key="3">
    <source>
        <dbReference type="Proteomes" id="UP001143509"/>
    </source>
</evidence>
<dbReference type="InterPro" id="IPR001387">
    <property type="entry name" value="Cro/C1-type_HTH"/>
</dbReference>
<dbReference type="PROSITE" id="PS50943">
    <property type="entry name" value="HTH_CROC1"/>
    <property type="match status" value="1"/>
</dbReference>
<proteinExistence type="predicted"/>
<evidence type="ECO:0000313" key="2">
    <source>
        <dbReference type="EMBL" id="GLK48805.1"/>
    </source>
</evidence>
<feature type="domain" description="HTH cro/C1-type" evidence="1">
    <location>
        <begin position="37"/>
        <end position="91"/>
    </location>
</feature>
<reference evidence="2" key="1">
    <citation type="journal article" date="2014" name="Int. J. Syst. Evol. Microbiol.">
        <title>Complete genome of a new Firmicutes species belonging to the dominant human colonic microbiota ('Ruminococcus bicirculans') reveals two chromosomes and a selective capacity to utilize plant glucans.</title>
        <authorList>
            <consortium name="NISC Comparative Sequencing Program"/>
            <person name="Wegmann U."/>
            <person name="Louis P."/>
            <person name="Goesmann A."/>
            <person name="Henrissat B."/>
            <person name="Duncan S.H."/>
            <person name="Flint H.J."/>
        </authorList>
    </citation>
    <scope>NUCLEOTIDE SEQUENCE</scope>
    <source>
        <strain evidence="2">VKM B-1499</strain>
    </source>
</reference>
<dbReference type="Pfam" id="PF13560">
    <property type="entry name" value="HTH_31"/>
    <property type="match status" value="1"/>
</dbReference>
<evidence type="ECO:0000259" key="1">
    <source>
        <dbReference type="PROSITE" id="PS50943"/>
    </source>
</evidence>
<gene>
    <name evidence="2" type="ORF">GCM10017620_17780</name>
</gene>